<dbReference type="InterPro" id="IPR015813">
    <property type="entry name" value="Pyrv/PenolPyrv_kinase-like_dom"/>
</dbReference>
<dbReference type="Proteomes" id="UP000178315">
    <property type="component" value="Unassembled WGS sequence"/>
</dbReference>
<evidence type="ECO:0000256" key="3">
    <source>
        <dbReference type="ARBA" id="ARBA00023300"/>
    </source>
</evidence>
<dbReference type="HAMAP" id="MF_01904">
    <property type="entry name" value="PEPcase_type2"/>
    <property type="match status" value="1"/>
</dbReference>
<evidence type="ECO:0000313" key="6">
    <source>
        <dbReference type="Proteomes" id="UP000178315"/>
    </source>
</evidence>
<dbReference type="PIRSF" id="PIRSF006677">
    <property type="entry name" value="UCP006677"/>
    <property type="match status" value="1"/>
</dbReference>
<dbReference type="InterPro" id="IPR007566">
    <property type="entry name" value="PEP_COase_arc-type"/>
</dbReference>
<dbReference type="GO" id="GO:0006099">
    <property type="term" value="P:tricarboxylic acid cycle"/>
    <property type="evidence" value="ECO:0007669"/>
    <property type="project" value="InterPro"/>
</dbReference>
<evidence type="ECO:0000256" key="1">
    <source>
        <dbReference type="ARBA" id="ARBA00022842"/>
    </source>
</evidence>
<dbReference type="EC" id="4.1.1.31" evidence="4"/>
<evidence type="ECO:0000256" key="2">
    <source>
        <dbReference type="ARBA" id="ARBA00023239"/>
    </source>
</evidence>
<keyword evidence="5" id="KW-0670">Pyruvate</keyword>
<dbReference type="AlphaFoldDB" id="A0A1G2A647"/>
<proteinExistence type="inferred from homology"/>
<dbReference type="EMBL" id="MHJU01000041">
    <property type="protein sequence ID" value="OGY72211.1"/>
    <property type="molecule type" value="Genomic_DNA"/>
</dbReference>
<organism evidence="5 6">
    <name type="scientific">Candidatus Jacksonbacteria bacterium RIFCSPLOWO2_02_FULL_44_20</name>
    <dbReference type="NCBI Taxonomy" id="1798460"/>
    <lineage>
        <taxon>Bacteria</taxon>
        <taxon>Candidatus Jacksoniibacteriota</taxon>
    </lineage>
</organism>
<reference evidence="5 6" key="1">
    <citation type="journal article" date="2016" name="Nat. Commun.">
        <title>Thousands of microbial genomes shed light on interconnected biogeochemical processes in an aquifer system.</title>
        <authorList>
            <person name="Anantharaman K."/>
            <person name="Brown C.T."/>
            <person name="Hug L.A."/>
            <person name="Sharon I."/>
            <person name="Castelle C.J."/>
            <person name="Probst A.J."/>
            <person name="Thomas B.C."/>
            <person name="Singh A."/>
            <person name="Wilkins M.J."/>
            <person name="Karaoz U."/>
            <person name="Brodie E.L."/>
            <person name="Williams K.H."/>
            <person name="Hubbard S.S."/>
            <person name="Banfield J.F."/>
        </authorList>
    </citation>
    <scope>NUCLEOTIDE SEQUENCE [LARGE SCALE GENOMIC DNA]</scope>
</reference>
<keyword evidence="2" id="KW-0456">Lyase</keyword>
<name>A0A1G2A647_9BACT</name>
<dbReference type="NCBIfam" id="TIGR02751">
    <property type="entry name" value="PEPCase_arch"/>
    <property type="match status" value="1"/>
</dbReference>
<keyword evidence="3" id="KW-0120">Carbon dioxide fixation</keyword>
<keyword evidence="1" id="KW-0460">Magnesium</keyword>
<dbReference type="Pfam" id="PF14010">
    <property type="entry name" value="PEPcase_2"/>
    <property type="match status" value="1"/>
</dbReference>
<gene>
    <name evidence="5" type="ORF">A3H61_05460</name>
</gene>
<comment type="caution">
    <text evidence="5">The sequence shown here is derived from an EMBL/GenBank/DDBJ whole genome shotgun (WGS) entry which is preliminary data.</text>
</comment>
<protein>
    <recommendedName>
        <fullName evidence="4">Phosphoenolpyruvate carboxylase</fullName>
        <ecNumber evidence="4">4.1.1.31</ecNumber>
    </recommendedName>
</protein>
<dbReference type="GO" id="GO:0008964">
    <property type="term" value="F:phosphoenolpyruvate carboxylase activity"/>
    <property type="evidence" value="ECO:0007669"/>
    <property type="project" value="UniProtKB-UniRule"/>
</dbReference>
<dbReference type="SUPFAM" id="SSF51621">
    <property type="entry name" value="Phosphoenolpyruvate/pyruvate domain"/>
    <property type="match status" value="1"/>
</dbReference>
<dbReference type="GO" id="GO:0015977">
    <property type="term" value="P:carbon fixation"/>
    <property type="evidence" value="ECO:0007669"/>
    <property type="project" value="UniProtKB-KW"/>
</dbReference>
<evidence type="ECO:0000313" key="5">
    <source>
        <dbReference type="EMBL" id="OGY72211.1"/>
    </source>
</evidence>
<evidence type="ECO:0000256" key="4">
    <source>
        <dbReference type="NCBIfam" id="TIGR02751"/>
    </source>
</evidence>
<sequence>MRIRAKVERMRKIPATMATQHPDNACAPYWSGNPFITTGEEIEEAHRCFAEMGIEEYMWDWEGKFVDEAVIDRLFRKYREFFLEHQIGRDIFLTYRVPNIWQESGYRLMRPFMNILSIAEFAREFGYTHPPVFEIILPMTQTSDQMAFLKKKFHMLADMMPKMMEEKIKNQTFHIDIIPLFESVDDMIESARVLKEYASWLNEFTGERPSYMRVFIARSDPAENAGLISAVISAKAAISEYKKFEKETGIHIYPFLGCGSLPFRGGLAPDTVNNIIQEYKGLSTVTVQSSFRYDHPKNIVEKAVALLNSELPKYHNQYTCFSAKDLETVRAINRLIVPLYQKTIEKISDIINAIATHVPSRRERMLHLGLFGYSRGIGAVKLPRAITFTASLYSLGIPPELIGAGRAIKLLRREKLLSFVEERYVNFRNDLNFAYRFLNKENLDDLARAKSAFRAIREDVLEVERYIKKDMRPMETDHFLHRNETSSVYQLLKNNRNFSEPLLNAARIRKSLG</sequence>
<accession>A0A1G2A647</accession>